<dbReference type="GO" id="GO:0005524">
    <property type="term" value="F:ATP binding"/>
    <property type="evidence" value="ECO:0007669"/>
    <property type="project" value="UniProtKB-KW"/>
</dbReference>
<name>A0A4U9D0T8_RAOTE</name>
<dbReference type="GO" id="GO:0003883">
    <property type="term" value="F:CTP synthase activity"/>
    <property type="evidence" value="ECO:0007669"/>
    <property type="project" value="UniProtKB-EC"/>
</dbReference>
<dbReference type="EMBL" id="CABDVU010000001">
    <property type="protein sequence ID" value="VTN11291.1"/>
    <property type="molecule type" value="Genomic_DNA"/>
</dbReference>
<evidence type="ECO:0000256" key="5">
    <source>
        <dbReference type="ARBA" id="ARBA00022741"/>
    </source>
</evidence>
<evidence type="ECO:0000313" key="12">
    <source>
        <dbReference type="Proteomes" id="UP000339249"/>
    </source>
</evidence>
<evidence type="ECO:0000256" key="8">
    <source>
        <dbReference type="ARBA" id="ARBA00022975"/>
    </source>
</evidence>
<feature type="domain" description="Glutamine amidotransferase" evidence="10">
    <location>
        <begin position="16"/>
        <end position="52"/>
    </location>
</feature>
<dbReference type="Proteomes" id="UP000339249">
    <property type="component" value="Unassembled WGS sequence"/>
</dbReference>
<evidence type="ECO:0000313" key="11">
    <source>
        <dbReference type="EMBL" id="VTN11291.1"/>
    </source>
</evidence>
<comment type="similarity">
    <text evidence="2">Belongs to the CTP synthase family.</text>
</comment>
<dbReference type="Gene3D" id="3.40.50.880">
    <property type="match status" value="1"/>
</dbReference>
<evidence type="ECO:0000256" key="6">
    <source>
        <dbReference type="ARBA" id="ARBA00022840"/>
    </source>
</evidence>
<evidence type="ECO:0000256" key="1">
    <source>
        <dbReference type="ARBA" id="ARBA00005171"/>
    </source>
</evidence>
<accession>A0A4U9D0T8</accession>
<comment type="catalytic activity">
    <reaction evidence="9">
        <text>UTP + L-glutamine + ATP + H2O = CTP + L-glutamate + ADP + phosphate + 2 H(+)</text>
        <dbReference type="Rhea" id="RHEA:26426"/>
        <dbReference type="ChEBI" id="CHEBI:15377"/>
        <dbReference type="ChEBI" id="CHEBI:15378"/>
        <dbReference type="ChEBI" id="CHEBI:29985"/>
        <dbReference type="ChEBI" id="CHEBI:30616"/>
        <dbReference type="ChEBI" id="CHEBI:37563"/>
        <dbReference type="ChEBI" id="CHEBI:43474"/>
        <dbReference type="ChEBI" id="CHEBI:46398"/>
        <dbReference type="ChEBI" id="CHEBI:58359"/>
        <dbReference type="ChEBI" id="CHEBI:456216"/>
        <dbReference type="EC" id="6.3.4.2"/>
    </reaction>
</comment>
<sequence length="63" mass="7114">MRACALRAVPGTISWSEIIEVPNHPWFVACQFHPEFTSTPRDGHPLFAGFVKAASEYQKRQAK</sequence>
<dbReference type="Pfam" id="PF00117">
    <property type="entry name" value="GATase"/>
    <property type="match status" value="1"/>
</dbReference>
<dbReference type="PANTHER" id="PTHR11550:SF0">
    <property type="entry name" value="CTP SYNTHASE-RELATED"/>
    <property type="match status" value="1"/>
</dbReference>
<organism evidence="11 12">
    <name type="scientific">Raoultella terrigena</name>
    <name type="common">Klebsiella terrigena</name>
    <dbReference type="NCBI Taxonomy" id="577"/>
    <lineage>
        <taxon>Bacteria</taxon>
        <taxon>Pseudomonadati</taxon>
        <taxon>Pseudomonadota</taxon>
        <taxon>Gammaproteobacteria</taxon>
        <taxon>Enterobacterales</taxon>
        <taxon>Enterobacteriaceae</taxon>
        <taxon>Klebsiella/Raoultella group</taxon>
        <taxon>Raoultella</taxon>
    </lineage>
</organism>
<comment type="pathway">
    <text evidence="1">Pyrimidine metabolism; CTP biosynthesis via de novo pathway; CTP from UDP: step 2/2.</text>
</comment>
<dbReference type="UniPathway" id="UPA00159">
    <property type="reaction ID" value="UER00277"/>
</dbReference>
<dbReference type="AlphaFoldDB" id="A0A4U9D0T8"/>
<evidence type="ECO:0000259" key="10">
    <source>
        <dbReference type="Pfam" id="PF00117"/>
    </source>
</evidence>
<dbReference type="InterPro" id="IPR004468">
    <property type="entry name" value="CTP_synthase"/>
</dbReference>
<evidence type="ECO:0000256" key="3">
    <source>
        <dbReference type="ARBA" id="ARBA00012291"/>
    </source>
</evidence>
<reference evidence="11 12" key="1">
    <citation type="submission" date="2019-04" db="EMBL/GenBank/DDBJ databases">
        <authorList>
            <consortium name="Pathogen Informatics"/>
        </authorList>
    </citation>
    <scope>NUCLEOTIDE SEQUENCE [LARGE SCALE GENOMIC DNA]</scope>
    <source>
        <strain evidence="11 12">NCTC9185</strain>
    </source>
</reference>
<dbReference type="InterPro" id="IPR017926">
    <property type="entry name" value="GATASE"/>
</dbReference>
<keyword evidence="7" id="KW-0315">Glutamine amidotransferase</keyword>
<gene>
    <name evidence="11" type="primary">pyrG_1</name>
    <name evidence="11" type="ORF">NCTC9185_03240</name>
</gene>
<keyword evidence="4 11" id="KW-0436">Ligase</keyword>
<keyword evidence="8" id="KW-0665">Pyrimidine biosynthesis</keyword>
<evidence type="ECO:0000256" key="7">
    <source>
        <dbReference type="ARBA" id="ARBA00022962"/>
    </source>
</evidence>
<dbReference type="GO" id="GO:0044210">
    <property type="term" value="P:'de novo' CTP biosynthetic process"/>
    <property type="evidence" value="ECO:0007669"/>
    <property type="project" value="UniProtKB-UniPathway"/>
</dbReference>
<evidence type="ECO:0000256" key="4">
    <source>
        <dbReference type="ARBA" id="ARBA00022598"/>
    </source>
</evidence>
<dbReference type="EC" id="6.3.4.2" evidence="3"/>
<dbReference type="PANTHER" id="PTHR11550">
    <property type="entry name" value="CTP SYNTHASE"/>
    <property type="match status" value="1"/>
</dbReference>
<dbReference type="PROSITE" id="PS51273">
    <property type="entry name" value="GATASE_TYPE_1"/>
    <property type="match status" value="1"/>
</dbReference>
<dbReference type="GO" id="GO:0042802">
    <property type="term" value="F:identical protein binding"/>
    <property type="evidence" value="ECO:0007669"/>
    <property type="project" value="TreeGrafter"/>
</dbReference>
<evidence type="ECO:0000256" key="2">
    <source>
        <dbReference type="ARBA" id="ARBA00007533"/>
    </source>
</evidence>
<dbReference type="GO" id="GO:0005829">
    <property type="term" value="C:cytosol"/>
    <property type="evidence" value="ECO:0007669"/>
    <property type="project" value="TreeGrafter"/>
</dbReference>
<protein>
    <recommendedName>
        <fullName evidence="3">CTP synthase (glutamine hydrolyzing)</fullName>
        <ecNumber evidence="3">6.3.4.2</ecNumber>
    </recommendedName>
</protein>
<proteinExistence type="inferred from homology"/>
<evidence type="ECO:0000256" key="9">
    <source>
        <dbReference type="ARBA" id="ARBA00047781"/>
    </source>
</evidence>
<keyword evidence="6" id="KW-0067">ATP-binding</keyword>
<dbReference type="GO" id="GO:0019856">
    <property type="term" value="P:pyrimidine nucleobase biosynthetic process"/>
    <property type="evidence" value="ECO:0007669"/>
    <property type="project" value="TreeGrafter"/>
</dbReference>
<dbReference type="SUPFAM" id="SSF52317">
    <property type="entry name" value="Class I glutamine amidotransferase-like"/>
    <property type="match status" value="1"/>
</dbReference>
<dbReference type="InterPro" id="IPR029062">
    <property type="entry name" value="Class_I_gatase-like"/>
</dbReference>
<keyword evidence="5" id="KW-0547">Nucleotide-binding</keyword>